<feature type="compositionally biased region" description="Basic and acidic residues" evidence="1">
    <location>
        <begin position="140"/>
        <end position="162"/>
    </location>
</feature>
<keyword evidence="2" id="KW-0732">Signal</keyword>
<evidence type="ECO:0000313" key="3">
    <source>
        <dbReference type="EMBL" id="EEA23171.1"/>
    </source>
</evidence>
<evidence type="ECO:0000256" key="2">
    <source>
        <dbReference type="SAM" id="SignalP"/>
    </source>
</evidence>
<feature type="compositionally biased region" description="Low complexity" evidence="1">
    <location>
        <begin position="103"/>
        <end position="112"/>
    </location>
</feature>
<feature type="compositionally biased region" description="Basic and acidic residues" evidence="1">
    <location>
        <begin position="327"/>
        <end position="339"/>
    </location>
</feature>
<feature type="compositionally biased region" description="Acidic residues" evidence="1">
    <location>
        <begin position="282"/>
        <end position="293"/>
    </location>
</feature>
<dbReference type="AlphaFoldDB" id="B6QIH6"/>
<feature type="region of interest" description="Disordered" evidence="1">
    <location>
        <begin position="410"/>
        <end position="455"/>
    </location>
</feature>
<dbReference type="HOGENOM" id="CLU_518927_0_0_1"/>
<proteinExistence type="predicted"/>
<evidence type="ECO:0000256" key="1">
    <source>
        <dbReference type="SAM" id="MobiDB-lite"/>
    </source>
</evidence>
<feature type="compositionally biased region" description="Low complexity" evidence="1">
    <location>
        <begin position="419"/>
        <end position="434"/>
    </location>
</feature>
<dbReference type="EMBL" id="DS995902">
    <property type="protein sequence ID" value="EEA23171.1"/>
    <property type="molecule type" value="Genomic_DNA"/>
</dbReference>
<feature type="compositionally biased region" description="Basic and acidic residues" evidence="1">
    <location>
        <begin position="40"/>
        <end position="61"/>
    </location>
</feature>
<dbReference type="VEuPathDB" id="FungiDB:PMAA_097600"/>
<feature type="signal peptide" evidence="2">
    <location>
        <begin position="1"/>
        <end position="16"/>
    </location>
</feature>
<name>B6QIH6_TALMQ</name>
<feature type="compositionally biased region" description="Gly residues" evidence="1">
    <location>
        <begin position="165"/>
        <end position="177"/>
    </location>
</feature>
<sequence>MKTATILPFLCVLAAAAPTLNKGPVKDVHGLQNSGAGDAGRGDFHGESTGHQSSESEDHGDMLGGLKKRQSSGSGGLGSILGDLGLGQSQGGPEGERGGAFGGPPRMSQSSGSSGGLGSLLGDLKKRQVPNPADLIEDLLAEHGGSHIRGFEGERGGPEKRQSSGSGGLGGLLGDLGGSHSEGSEGERGGFFGGPPGMSQSSGSGGGSGGLGSLLGDLKKREFPGPEGPFLHRPGPDIKKEGPHPGPKPGLDYFKKLAGEGAKKNETSDSKKSDSNNSNSNDDNDNNDSDSDDSLVNVLDGSDAAVTQNAQNLTVGALRHKRQLLKDLGGEPEFGNRNEGEDDEDESPLNILDGSTLQIDHNIQNITILRRYESHHQQQQHQGHHHESGSLATKTKRWFSALFGRRAPENAAVLRRRQTSSSTSSASAVPSTSSGHTRRPILNAADGDNTTANDNYKEDEDALINAADDSGMDISKNIENITILKHRRGSKKGDNRDDDKAVTNVLNGSELETNENANNVNVADL</sequence>
<reference evidence="4" key="1">
    <citation type="journal article" date="2015" name="Genome Announc.">
        <title>Genome sequence of the AIDS-associated pathogen Penicillium marneffei (ATCC18224) and its near taxonomic relative Talaromyces stipitatus (ATCC10500).</title>
        <authorList>
            <person name="Nierman W.C."/>
            <person name="Fedorova-Abrams N.D."/>
            <person name="Andrianopoulos A."/>
        </authorList>
    </citation>
    <scope>NUCLEOTIDE SEQUENCE [LARGE SCALE GENOMIC DNA]</scope>
    <source>
        <strain evidence="4">ATCC 18224 / CBS 334.59 / QM 7333</strain>
    </source>
</reference>
<keyword evidence="4" id="KW-1185">Reference proteome</keyword>
<feature type="compositionally biased region" description="Basic and acidic residues" evidence="1">
    <location>
        <begin position="253"/>
        <end position="274"/>
    </location>
</feature>
<feature type="region of interest" description="Disordered" evidence="1">
    <location>
        <begin position="373"/>
        <end position="392"/>
    </location>
</feature>
<feature type="chain" id="PRO_5002848261" evidence="2">
    <location>
        <begin position="17"/>
        <end position="525"/>
    </location>
</feature>
<dbReference type="Proteomes" id="UP000001294">
    <property type="component" value="Unassembled WGS sequence"/>
</dbReference>
<feature type="region of interest" description="Disordered" evidence="1">
    <location>
        <begin position="327"/>
        <end position="354"/>
    </location>
</feature>
<feature type="region of interest" description="Disordered" evidence="1">
    <location>
        <begin position="22"/>
        <end position="297"/>
    </location>
</feature>
<accession>B6QIH6</accession>
<feature type="compositionally biased region" description="Gly residues" evidence="1">
    <location>
        <begin position="203"/>
        <end position="213"/>
    </location>
</feature>
<dbReference type="OrthoDB" id="10535462at2759"/>
<feature type="compositionally biased region" description="Gly residues" evidence="1">
    <location>
        <begin position="73"/>
        <end position="102"/>
    </location>
</feature>
<gene>
    <name evidence="3" type="ORF">PMAA_097600</name>
</gene>
<evidence type="ECO:0000313" key="4">
    <source>
        <dbReference type="Proteomes" id="UP000001294"/>
    </source>
</evidence>
<feature type="compositionally biased region" description="Basic and acidic residues" evidence="1">
    <location>
        <begin position="234"/>
        <end position="243"/>
    </location>
</feature>
<organism evidence="3 4">
    <name type="scientific">Talaromyces marneffei (strain ATCC 18224 / CBS 334.59 / QM 7333)</name>
    <name type="common">Penicillium marneffei</name>
    <dbReference type="NCBI Taxonomy" id="441960"/>
    <lineage>
        <taxon>Eukaryota</taxon>
        <taxon>Fungi</taxon>
        <taxon>Dikarya</taxon>
        <taxon>Ascomycota</taxon>
        <taxon>Pezizomycotina</taxon>
        <taxon>Eurotiomycetes</taxon>
        <taxon>Eurotiomycetidae</taxon>
        <taxon>Eurotiales</taxon>
        <taxon>Trichocomaceae</taxon>
        <taxon>Talaromyces</taxon>
        <taxon>Talaromyces sect. Talaromyces</taxon>
    </lineage>
</organism>
<protein>
    <submittedName>
        <fullName evidence="3">Uncharacterized protein</fullName>
    </submittedName>
</protein>